<reference evidence="3" key="1">
    <citation type="submission" date="2018-05" db="EMBL/GenBank/DDBJ databases">
        <authorList>
            <person name="Lanie J.A."/>
            <person name="Ng W.-L."/>
            <person name="Kazmierczak K.M."/>
            <person name="Andrzejewski T.M."/>
            <person name="Davidsen T.M."/>
            <person name="Wayne K.J."/>
            <person name="Tettelin H."/>
            <person name="Glass J.I."/>
            <person name="Rusch D."/>
            <person name="Podicherti R."/>
            <person name="Tsui H.-C.T."/>
            <person name="Winkler M.E."/>
        </authorList>
    </citation>
    <scope>NUCLEOTIDE SEQUENCE</scope>
</reference>
<dbReference type="EMBL" id="UINC01062570">
    <property type="protein sequence ID" value="SVB89326.1"/>
    <property type="molecule type" value="Genomic_DNA"/>
</dbReference>
<evidence type="ECO:0000259" key="2">
    <source>
        <dbReference type="Pfam" id="PF03807"/>
    </source>
</evidence>
<dbReference type="InterPro" id="IPR028939">
    <property type="entry name" value="P5C_Rdtase_cat_N"/>
</dbReference>
<dbReference type="AlphaFoldDB" id="A0A382HPS7"/>
<gene>
    <name evidence="3" type="ORF">METZ01_LOCUS242180</name>
</gene>
<dbReference type="PANTHER" id="PTHR14239:SF10">
    <property type="entry name" value="REDUCTASE"/>
    <property type="match status" value="1"/>
</dbReference>
<dbReference type="PANTHER" id="PTHR14239">
    <property type="entry name" value="DUDULIN-RELATED"/>
    <property type="match status" value="1"/>
</dbReference>
<evidence type="ECO:0000256" key="1">
    <source>
        <dbReference type="ARBA" id="ARBA00023002"/>
    </source>
</evidence>
<feature type="domain" description="Pyrroline-5-carboxylate reductase catalytic N-terminal" evidence="2">
    <location>
        <begin position="2"/>
        <end position="93"/>
    </location>
</feature>
<evidence type="ECO:0000313" key="3">
    <source>
        <dbReference type="EMBL" id="SVB89326.1"/>
    </source>
</evidence>
<dbReference type="InterPro" id="IPR051267">
    <property type="entry name" value="STEAP_metalloreductase"/>
</dbReference>
<proteinExistence type="predicted"/>
<accession>A0A382HPS7</accession>
<organism evidence="3">
    <name type="scientific">marine metagenome</name>
    <dbReference type="NCBI Taxonomy" id="408172"/>
    <lineage>
        <taxon>unclassified sequences</taxon>
        <taxon>metagenomes</taxon>
        <taxon>ecological metagenomes</taxon>
    </lineage>
</organism>
<keyword evidence="1" id="KW-0560">Oxidoreductase</keyword>
<dbReference type="SUPFAM" id="SSF51735">
    <property type="entry name" value="NAD(P)-binding Rossmann-fold domains"/>
    <property type="match status" value="1"/>
</dbReference>
<dbReference type="Gene3D" id="3.40.50.720">
    <property type="entry name" value="NAD(P)-binding Rossmann-like Domain"/>
    <property type="match status" value="1"/>
</dbReference>
<name>A0A382HPS7_9ZZZZ</name>
<dbReference type="GO" id="GO:0016491">
    <property type="term" value="F:oxidoreductase activity"/>
    <property type="evidence" value="ECO:0007669"/>
    <property type="project" value="UniProtKB-KW"/>
</dbReference>
<protein>
    <recommendedName>
        <fullName evidence="2">Pyrroline-5-carboxylate reductase catalytic N-terminal domain-containing protein</fullName>
    </recommendedName>
</protein>
<dbReference type="Pfam" id="PF03807">
    <property type="entry name" value="F420_oxidored"/>
    <property type="match status" value="1"/>
</dbReference>
<dbReference type="InterPro" id="IPR036291">
    <property type="entry name" value="NAD(P)-bd_dom_sf"/>
</dbReference>
<sequence length="207" mass="21724">MRIGIIGSGRQGGAIGLLWAAAGHEILFSSRHPEGLSDLVERAGARASAGFPQEAATFGEVVLIAVPYGALPQVGRDHAPLMRRKVVIECGNPRADRDGLMANDAISKGTGVASAEYLPGVRLVRAFNSVTSRTVEEEAHRTGEKVGIPVAGDDGDAVEIAVQLIKDAGFEPVVVGPLARAREFDRGTSVYVTGMTAAELRQALSLR</sequence>